<dbReference type="Proteomes" id="UP000006380">
    <property type="component" value="Chromosome"/>
</dbReference>
<dbReference type="OrthoDB" id="5338103at2"/>
<dbReference type="RefSeq" id="WP_009649319.1">
    <property type="nucleotide sequence ID" value="NC_009715.2"/>
</dbReference>
<evidence type="ECO:0000313" key="2">
    <source>
        <dbReference type="EMBL" id="EAU01049.1"/>
    </source>
</evidence>
<evidence type="ECO:0000313" key="3">
    <source>
        <dbReference type="Proteomes" id="UP000006380"/>
    </source>
</evidence>
<accession>A7H002</accession>
<protein>
    <submittedName>
        <fullName evidence="2">Membrane protein</fullName>
    </submittedName>
</protein>
<gene>
    <name evidence="2" type="ORF">CCV52592_1753</name>
</gene>
<dbReference type="EMBL" id="CP000767">
    <property type="protein sequence ID" value="EAU01049.1"/>
    <property type="molecule type" value="Genomic_DNA"/>
</dbReference>
<keyword evidence="1" id="KW-0812">Transmembrane</keyword>
<keyword evidence="1" id="KW-0472">Membrane</keyword>
<keyword evidence="1" id="KW-1133">Transmembrane helix</keyword>
<keyword evidence="3" id="KW-1185">Reference proteome</keyword>
<reference evidence="2" key="1">
    <citation type="submission" date="2016-07" db="EMBL/GenBank/DDBJ databases">
        <title>Comparative genomics of the Campylobacter concisus group.</title>
        <authorList>
            <person name="Miller W.G."/>
            <person name="Yee E."/>
            <person name="Chapman M.H."/>
            <person name="Huynh S."/>
            <person name="Bono J.L."/>
            <person name="On S.L.W."/>
            <person name="StLeger J."/>
            <person name="Foster G."/>
            <person name="Parker C.T."/>
        </authorList>
    </citation>
    <scope>NUCLEOTIDE SEQUENCE</scope>
    <source>
        <strain evidence="2">525.92</strain>
    </source>
</reference>
<dbReference type="KEGG" id="ccv:CCV52592_1753"/>
<organism evidence="2 3">
    <name type="scientific">Campylobacter curvus (strain 525.92)</name>
    <dbReference type="NCBI Taxonomy" id="360105"/>
    <lineage>
        <taxon>Bacteria</taxon>
        <taxon>Pseudomonadati</taxon>
        <taxon>Campylobacterota</taxon>
        <taxon>Epsilonproteobacteria</taxon>
        <taxon>Campylobacterales</taxon>
        <taxon>Campylobacteraceae</taxon>
        <taxon>Campylobacter</taxon>
    </lineage>
</organism>
<name>A7H002_CAMC5</name>
<feature type="transmembrane region" description="Helical" evidence="1">
    <location>
        <begin position="44"/>
        <end position="63"/>
    </location>
</feature>
<dbReference type="HOGENOM" id="CLU_053501_0_0_7"/>
<dbReference type="STRING" id="360105.CCV52592_1753"/>
<proteinExistence type="predicted"/>
<dbReference type="AlphaFoldDB" id="A7H002"/>
<evidence type="ECO:0000256" key="1">
    <source>
        <dbReference type="SAM" id="Phobius"/>
    </source>
</evidence>
<sequence>MKTRKFLIYSIIYILAVGVFVYSFNNSTYTFELLGWSVNLPIAVWFMLPVAILAALAVLHIFYHSFSFYRYKRAIKRDGALYNDMAKEILLGLESNKDFKTGLYKIPSQVTRALSPWSNLKEVSIDDSELALIMQSIRNVKNKEVVDLRKFRLPKDNALMIQNELNKIQNVPNYYFEILKNQTDRNDELTRAAFDKLIRTASYAEIKRVPLEMSSDEIMLVINRFVNDEIDISSDEIFELLDNVKITKAQYDKAAVILKNKLKPDAFMSIFEKLKATHADADEAYIYALYELQMLDKVREAIEGSDPDEFKEIKVLMFLRDNGKIVPSSLFFK</sequence>
<feature type="transmembrane region" description="Helical" evidence="1">
    <location>
        <begin position="7"/>
        <end position="24"/>
    </location>
</feature>